<proteinExistence type="predicted"/>
<dbReference type="AlphaFoldDB" id="A0A6B0UK30"/>
<reference evidence="1" key="1">
    <citation type="submission" date="2019-12" db="EMBL/GenBank/DDBJ databases">
        <title>An insight into the sialome of adult female Ixodes ricinus ticks feeding for 6 days.</title>
        <authorList>
            <person name="Perner J."/>
            <person name="Ribeiro J.M.C."/>
        </authorList>
    </citation>
    <scope>NUCLEOTIDE SEQUENCE</scope>
    <source>
        <strain evidence="1">Semi-engorged</strain>
        <tissue evidence="1">Salivary glands</tissue>
    </source>
</reference>
<dbReference type="EMBL" id="GIFC01007994">
    <property type="protein sequence ID" value="MXU90077.1"/>
    <property type="molecule type" value="Transcribed_RNA"/>
</dbReference>
<name>A0A6B0UK30_IXORI</name>
<evidence type="ECO:0000313" key="1">
    <source>
        <dbReference type="EMBL" id="MXU90077.1"/>
    </source>
</evidence>
<organism evidence="1">
    <name type="scientific">Ixodes ricinus</name>
    <name type="common">Common tick</name>
    <name type="synonym">Acarus ricinus</name>
    <dbReference type="NCBI Taxonomy" id="34613"/>
    <lineage>
        <taxon>Eukaryota</taxon>
        <taxon>Metazoa</taxon>
        <taxon>Ecdysozoa</taxon>
        <taxon>Arthropoda</taxon>
        <taxon>Chelicerata</taxon>
        <taxon>Arachnida</taxon>
        <taxon>Acari</taxon>
        <taxon>Parasitiformes</taxon>
        <taxon>Ixodida</taxon>
        <taxon>Ixodoidea</taxon>
        <taxon>Ixodidae</taxon>
        <taxon>Ixodinae</taxon>
        <taxon>Ixodes</taxon>
    </lineage>
</organism>
<accession>A0A6B0UK30</accession>
<sequence>MMQPMRSLGMVISVVVVLAVAMAAAAVLGRRLLVVASAASAWGLMAPTLCPGSNGACCRASWWSLVSCGAGTKKHEGHDRLVGCLTPAILEAAEAGTEPGSGCGIAYWPCTV</sequence>
<protein>
    <submittedName>
        <fullName evidence="1">Putative secreted protein</fullName>
    </submittedName>
</protein>